<evidence type="ECO:0000313" key="5">
    <source>
        <dbReference type="Proteomes" id="UP000665043"/>
    </source>
</evidence>
<evidence type="ECO:0000256" key="1">
    <source>
        <dbReference type="ARBA" id="ARBA00023002"/>
    </source>
</evidence>
<dbReference type="SUPFAM" id="SSF55347">
    <property type="entry name" value="Glyceraldehyde-3-phosphate dehydrogenase-like, C-terminal domain"/>
    <property type="match status" value="1"/>
</dbReference>
<name>A0ABX7VY25_9BACI</name>
<dbReference type="RefSeq" id="WP_209365604.1">
    <property type="nucleotide sequence ID" value="NZ_CP046956.1"/>
</dbReference>
<keyword evidence="1" id="KW-0560">Oxidoreductase</keyword>
<dbReference type="InterPro" id="IPR050463">
    <property type="entry name" value="Gfo/Idh/MocA_oxidrdct_glycsds"/>
</dbReference>
<dbReference type="SUPFAM" id="SSF51735">
    <property type="entry name" value="NAD(P)-binding Rossmann-fold domains"/>
    <property type="match status" value="1"/>
</dbReference>
<proteinExistence type="predicted"/>
<dbReference type="Pfam" id="PF01408">
    <property type="entry name" value="GFO_IDH_MocA"/>
    <property type="match status" value="1"/>
</dbReference>
<dbReference type="InterPro" id="IPR000683">
    <property type="entry name" value="Gfo/Idh/MocA-like_OxRdtase_N"/>
</dbReference>
<dbReference type="InterPro" id="IPR036291">
    <property type="entry name" value="NAD(P)-bd_dom_sf"/>
</dbReference>
<keyword evidence="5" id="KW-1185">Reference proteome</keyword>
<dbReference type="Gene3D" id="3.30.360.10">
    <property type="entry name" value="Dihydrodipicolinate Reductase, domain 2"/>
    <property type="match status" value="1"/>
</dbReference>
<dbReference type="PANTHER" id="PTHR43818">
    <property type="entry name" value="BCDNA.GH03377"/>
    <property type="match status" value="1"/>
</dbReference>
<gene>
    <name evidence="4" type="ORF">ERJ70_14875</name>
</gene>
<reference evidence="4 5" key="1">
    <citation type="submission" date="2019-12" db="EMBL/GenBank/DDBJ databases">
        <title>The whole genome sequencing of a strain isolated from a Mars analog, Dalangtan Playa.</title>
        <authorList>
            <person name="Huang T."/>
        </authorList>
    </citation>
    <scope>NUCLEOTIDE SEQUENCE [LARGE SCALE GENOMIC DNA]</scope>
    <source>
        <strain evidence="4 5">DP4-553-S</strain>
    </source>
</reference>
<dbReference type="InterPro" id="IPR055170">
    <property type="entry name" value="GFO_IDH_MocA-like_dom"/>
</dbReference>
<sequence length="382" mass="41627">MIGLGKLLAGIIGCGNISSIYFENLKKFEVLEVVACADLDIERAQAKAEEYHIPHAYTPEELLADPAIDMVINLTIPAVHAEVAQKALQAGKHVYGEKPLAVSKDDGRLVLETASKKGLYVGNAPDTFLGGGLQTSRKLLEDGWIGKPVSAVAFMMVPGHERWHPDPAFYYQEGGGPMFDMGPYYLTALTFLLGPVKRVTGSASITFPERTITSEPKYGEKIQVTTPTQINGVMDFSNGAVASIITSFDTWHHQLPHIEIYGTEGSMVVPDPNTFGGPVYLRRHDDKQWTEVPLSHGFTENSRGIGVAEMAHSILTGRESRVNGKMAYHILEVMHGFLESSEQGKHVPISSSCNQPDILPTGVSQQNFEAVMSTKSTEESGE</sequence>
<organism evidence="4 5">
    <name type="scientific">Sediminibacillus dalangtanensis</name>
    <dbReference type="NCBI Taxonomy" id="2729421"/>
    <lineage>
        <taxon>Bacteria</taxon>
        <taxon>Bacillati</taxon>
        <taxon>Bacillota</taxon>
        <taxon>Bacilli</taxon>
        <taxon>Bacillales</taxon>
        <taxon>Bacillaceae</taxon>
        <taxon>Sediminibacillus</taxon>
    </lineage>
</organism>
<dbReference type="Proteomes" id="UP000665043">
    <property type="component" value="Chromosome"/>
</dbReference>
<protein>
    <submittedName>
        <fullName evidence="4">Gfo/Idh/MocA family oxidoreductase</fullName>
    </submittedName>
</protein>
<dbReference type="Pfam" id="PF22725">
    <property type="entry name" value="GFO_IDH_MocA_C3"/>
    <property type="match status" value="1"/>
</dbReference>
<dbReference type="Gene3D" id="3.40.50.720">
    <property type="entry name" value="NAD(P)-binding Rossmann-like Domain"/>
    <property type="match status" value="1"/>
</dbReference>
<evidence type="ECO:0000313" key="4">
    <source>
        <dbReference type="EMBL" id="QTN00469.1"/>
    </source>
</evidence>
<evidence type="ECO:0000259" key="2">
    <source>
        <dbReference type="Pfam" id="PF01408"/>
    </source>
</evidence>
<dbReference type="EMBL" id="CP046956">
    <property type="protein sequence ID" value="QTN00469.1"/>
    <property type="molecule type" value="Genomic_DNA"/>
</dbReference>
<feature type="domain" description="Gfo/Idh/MocA-like oxidoreductase N-terminal" evidence="2">
    <location>
        <begin position="9"/>
        <end position="121"/>
    </location>
</feature>
<dbReference type="PANTHER" id="PTHR43818:SF11">
    <property type="entry name" value="BCDNA.GH03377"/>
    <property type="match status" value="1"/>
</dbReference>
<evidence type="ECO:0000259" key="3">
    <source>
        <dbReference type="Pfam" id="PF22725"/>
    </source>
</evidence>
<feature type="domain" description="GFO/IDH/MocA-like oxidoreductase" evidence="3">
    <location>
        <begin position="134"/>
        <end position="267"/>
    </location>
</feature>
<accession>A0ABX7VY25</accession>